<sequence length="147" mass="16333">MGFISLGFGKHKKKNNKKHLWCLVQMLILKSHYVNKMFFYPMCSGIKALAPRQCECVCVCVCVCALGSDDAPISAPLRWPQHWIGSSPFLFPQSNASGKAFGQHKPLWLSCKRRIFASQIVNTCIVSSSRLSLSLSLSLSLRALSSL</sequence>
<accession>A0A5N5JQ06</accession>
<dbReference type="Proteomes" id="UP000327468">
    <property type="component" value="Chromosome 30"/>
</dbReference>
<evidence type="ECO:0000313" key="1">
    <source>
        <dbReference type="EMBL" id="KAB5517147.1"/>
    </source>
</evidence>
<dbReference type="AlphaFoldDB" id="A0A5N5JQ06"/>
<protein>
    <submittedName>
        <fullName evidence="1">Uncharacterized protein</fullName>
    </submittedName>
</protein>
<gene>
    <name evidence="1" type="ORF">PHYPO_G00186070</name>
</gene>
<proteinExistence type="predicted"/>
<organism evidence="1 2">
    <name type="scientific">Pangasianodon hypophthalmus</name>
    <name type="common">Striped catfish</name>
    <name type="synonym">Helicophagus hypophthalmus</name>
    <dbReference type="NCBI Taxonomy" id="310915"/>
    <lineage>
        <taxon>Eukaryota</taxon>
        <taxon>Metazoa</taxon>
        <taxon>Chordata</taxon>
        <taxon>Craniata</taxon>
        <taxon>Vertebrata</taxon>
        <taxon>Euteleostomi</taxon>
        <taxon>Actinopterygii</taxon>
        <taxon>Neopterygii</taxon>
        <taxon>Teleostei</taxon>
        <taxon>Ostariophysi</taxon>
        <taxon>Siluriformes</taxon>
        <taxon>Pangasiidae</taxon>
        <taxon>Pangasianodon</taxon>
    </lineage>
</organism>
<evidence type="ECO:0000313" key="2">
    <source>
        <dbReference type="Proteomes" id="UP000327468"/>
    </source>
</evidence>
<keyword evidence="2" id="KW-1185">Reference proteome</keyword>
<dbReference type="EMBL" id="VFJC01000031">
    <property type="protein sequence ID" value="KAB5517147.1"/>
    <property type="molecule type" value="Genomic_DNA"/>
</dbReference>
<comment type="caution">
    <text evidence="1">The sequence shown here is derived from an EMBL/GenBank/DDBJ whole genome shotgun (WGS) entry which is preliminary data.</text>
</comment>
<name>A0A5N5JQ06_PANHP</name>
<reference evidence="1 2" key="1">
    <citation type="submission" date="2019-06" db="EMBL/GenBank/DDBJ databases">
        <title>A chromosome-scale genome assembly of the striped catfish, Pangasianodon hypophthalmus.</title>
        <authorList>
            <person name="Wen M."/>
            <person name="Zahm M."/>
            <person name="Roques C."/>
            <person name="Cabau C."/>
            <person name="Klopp C."/>
            <person name="Donnadieu C."/>
            <person name="Jouanno E."/>
            <person name="Avarre J.-C."/>
            <person name="Campet M."/>
            <person name="Ha T.T.T."/>
            <person name="Dugue R."/>
            <person name="Lampietro C."/>
            <person name="Louis A."/>
            <person name="Herpin A."/>
            <person name="Echchiki A."/>
            <person name="Berthelot C."/>
            <person name="Parey E."/>
            <person name="Roest-Crollius H."/>
            <person name="Braasch I."/>
            <person name="Postlethwait J."/>
            <person name="Bobe J."/>
            <person name="Montfort J."/>
            <person name="Bouchez O."/>
            <person name="Begum T."/>
            <person name="Schartl M."/>
            <person name="Guiguen Y."/>
        </authorList>
    </citation>
    <scope>NUCLEOTIDE SEQUENCE [LARGE SCALE GENOMIC DNA]</scope>
    <source>
        <strain evidence="1 2">Indonesia</strain>
        <tissue evidence="1">Blood</tissue>
    </source>
</reference>